<feature type="region of interest" description="Disordered" evidence="1">
    <location>
        <begin position="494"/>
        <end position="597"/>
    </location>
</feature>
<feature type="chain" id="PRO_5009581876" evidence="2">
    <location>
        <begin position="29"/>
        <end position="615"/>
    </location>
</feature>
<dbReference type="EMBL" id="MHJO01000034">
    <property type="protein sequence ID" value="OGY68576.1"/>
    <property type="molecule type" value="Genomic_DNA"/>
</dbReference>
<reference evidence="3 4" key="1">
    <citation type="journal article" date="2016" name="Nat. Commun.">
        <title>Thousands of microbial genomes shed light on interconnected biogeochemical processes in an aquifer system.</title>
        <authorList>
            <person name="Anantharaman K."/>
            <person name="Brown C.T."/>
            <person name="Hug L.A."/>
            <person name="Sharon I."/>
            <person name="Castelle C.J."/>
            <person name="Probst A.J."/>
            <person name="Thomas B.C."/>
            <person name="Singh A."/>
            <person name="Wilkins M.J."/>
            <person name="Karaoz U."/>
            <person name="Brodie E.L."/>
            <person name="Williams K.H."/>
            <person name="Hubbard S.S."/>
            <person name="Banfield J.F."/>
        </authorList>
    </citation>
    <scope>NUCLEOTIDE SEQUENCE [LARGE SCALE GENOMIC DNA]</scope>
</reference>
<feature type="compositionally biased region" description="Basic and acidic residues" evidence="1">
    <location>
        <begin position="494"/>
        <end position="506"/>
    </location>
</feature>
<evidence type="ECO:0000313" key="4">
    <source>
        <dbReference type="Proteomes" id="UP000176611"/>
    </source>
</evidence>
<feature type="region of interest" description="Disordered" evidence="1">
    <location>
        <begin position="419"/>
        <end position="457"/>
    </location>
</feature>
<evidence type="ECO:0000256" key="2">
    <source>
        <dbReference type="SAM" id="SignalP"/>
    </source>
</evidence>
<gene>
    <name evidence="3" type="ORF">A2586_03085</name>
</gene>
<dbReference type="Proteomes" id="UP000176611">
    <property type="component" value="Unassembled WGS sequence"/>
</dbReference>
<proteinExistence type="predicted"/>
<keyword evidence="2" id="KW-0732">Signal</keyword>
<evidence type="ECO:0000256" key="1">
    <source>
        <dbReference type="SAM" id="MobiDB-lite"/>
    </source>
</evidence>
<feature type="compositionally biased region" description="Pro residues" evidence="1">
    <location>
        <begin position="570"/>
        <end position="582"/>
    </location>
</feature>
<feature type="compositionally biased region" description="Basic and acidic residues" evidence="1">
    <location>
        <begin position="532"/>
        <end position="546"/>
    </location>
</feature>
<evidence type="ECO:0000313" key="3">
    <source>
        <dbReference type="EMBL" id="OGY68576.1"/>
    </source>
</evidence>
<sequence length="615" mass="69282">MTRSYKISFFILASSALLAGLIVSVAFAQSKPDIQFPVTELGGCKNEKDCRTFCDNPDNFAGCFAFAKKHKLLEGPISETSDNDIEKFSKILGEEGGPGGCKTQTTCESYCNNINNIEACVEWGEKHGVLKDKDLEEAKKVRAILKEGGKTPGNCTNKAACEAYCKNPNHIEECVAFGEKAGFIKGDEARHARKFAEQLKRGETPGGCDSKESCEAYCDDENNMETCIVFAEKQGFATKEEVEMMRRTGGKGPGGCKGRQCESFCNNPDNQETCFNWAKEQGMIKPEELERMEEGKKKFKENLSNMPPNVRQCLQETLGRDALEKIERGEEMPRENMGDKMRSCFEKSFKNAYEGENFQQGGKSQEGQGMLSEETMKCIATQGGEETLRKLQQGGLSPQDESFSQIKSCFDFRNQKEIRGNEGMQGRPPMEICKENPEQCGRYPQESQQFEKRPLQEGAQEDFCKAYPERCNNPNQLLENQNQVRDDFCKAYPEKCGVENRKEGDRQPMPINQESRNDQPINTNVPFPPDQQFKEEYRKAYEEQYREQYQNQINNTQPYPSQNPTVTSPTPYPSAEPTPTPAPTQEAPTPAPQSLNNAPNLQEFLLGLIVDLFIR</sequence>
<feature type="signal peptide" evidence="2">
    <location>
        <begin position="1"/>
        <end position="28"/>
    </location>
</feature>
<feature type="compositionally biased region" description="Polar residues" evidence="1">
    <location>
        <begin position="510"/>
        <end position="525"/>
    </location>
</feature>
<organism evidence="3 4">
    <name type="scientific">Candidatus Harrisonbacteria bacterium RIFOXYD1_FULL_40_9</name>
    <dbReference type="NCBI Taxonomy" id="1798412"/>
    <lineage>
        <taxon>Bacteria</taxon>
        <taxon>Candidatus Harrisoniibacteriota</taxon>
    </lineage>
</organism>
<feature type="compositionally biased region" description="Polar residues" evidence="1">
    <location>
        <begin position="553"/>
        <end position="566"/>
    </location>
</feature>
<dbReference type="AlphaFoldDB" id="A0A1G1ZWN2"/>
<name>A0A1G1ZWN2_9BACT</name>
<protein>
    <submittedName>
        <fullName evidence="3">Uncharacterized protein</fullName>
    </submittedName>
</protein>
<accession>A0A1G1ZWN2</accession>
<comment type="caution">
    <text evidence="3">The sequence shown here is derived from an EMBL/GenBank/DDBJ whole genome shotgun (WGS) entry which is preliminary data.</text>
</comment>